<keyword evidence="4" id="KW-0378">Hydrolase</keyword>
<evidence type="ECO:0000256" key="4">
    <source>
        <dbReference type="ARBA" id="ARBA00022801"/>
    </source>
</evidence>
<feature type="compositionally biased region" description="Acidic residues" evidence="10">
    <location>
        <begin position="798"/>
        <end position="814"/>
    </location>
</feature>
<dbReference type="SMART" id="SM00490">
    <property type="entry name" value="HELICc"/>
    <property type="match status" value="1"/>
</dbReference>
<dbReference type="EMBL" id="QJNS01000406">
    <property type="protein sequence ID" value="RYO78123.1"/>
    <property type="molecule type" value="Genomic_DNA"/>
</dbReference>
<feature type="compositionally biased region" description="Basic and acidic residues" evidence="10">
    <location>
        <begin position="93"/>
        <end position="102"/>
    </location>
</feature>
<dbReference type="PROSITE" id="PS51192">
    <property type="entry name" value="HELICASE_ATP_BIND_1"/>
    <property type="match status" value="1"/>
</dbReference>
<protein>
    <submittedName>
        <fullName evidence="13">Uncharacterized protein</fullName>
    </submittedName>
</protein>
<evidence type="ECO:0000256" key="10">
    <source>
        <dbReference type="SAM" id="MobiDB-lite"/>
    </source>
</evidence>
<feature type="domain" description="Helicase ATP-binding" evidence="11">
    <location>
        <begin position="913"/>
        <end position="1101"/>
    </location>
</feature>
<evidence type="ECO:0000259" key="11">
    <source>
        <dbReference type="PROSITE" id="PS51192"/>
    </source>
</evidence>
<feature type="compositionally biased region" description="Low complexity" evidence="10">
    <location>
        <begin position="602"/>
        <end position="613"/>
    </location>
</feature>
<keyword evidence="5" id="KW-0347">Helicase</keyword>
<feature type="compositionally biased region" description="Polar residues" evidence="10">
    <location>
        <begin position="564"/>
        <end position="579"/>
    </location>
</feature>
<dbReference type="Pfam" id="PF24580">
    <property type="entry name" value="DUF7607"/>
    <property type="match status" value="1"/>
</dbReference>
<keyword evidence="6" id="KW-0067">ATP-binding</keyword>
<feature type="region of interest" description="Disordered" evidence="10">
    <location>
        <begin position="83"/>
        <end position="180"/>
    </location>
</feature>
<comment type="caution">
    <text evidence="13">The sequence shown here is derived from an EMBL/GenBank/DDBJ whole genome shotgun (WGS) entry which is preliminary data.</text>
</comment>
<evidence type="ECO:0000313" key="14">
    <source>
        <dbReference type="Proteomes" id="UP000294003"/>
    </source>
</evidence>
<feature type="compositionally biased region" description="Low complexity" evidence="10">
    <location>
        <begin position="1561"/>
        <end position="1572"/>
    </location>
</feature>
<feature type="compositionally biased region" description="Basic and acidic residues" evidence="10">
    <location>
        <begin position="1735"/>
        <end position="1768"/>
    </location>
</feature>
<dbReference type="InterPro" id="IPR044574">
    <property type="entry name" value="ARIP4-like"/>
</dbReference>
<accession>A0ABY0GVN9</accession>
<dbReference type="CDD" id="cd18793">
    <property type="entry name" value="SF2_C_SNF"/>
    <property type="match status" value="1"/>
</dbReference>
<dbReference type="InterPro" id="IPR038718">
    <property type="entry name" value="SNF2-like_sf"/>
</dbReference>
<evidence type="ECO:0000256" key="2">
    <source>
        <dbReference type="ARBA" id="ARBA00007025"/>
    </source>
</evidence>
<comment type="similarity">
    <text evidence="2">Belongs to the SNF2/RAD54 helicase family.</text>
</comment>
<feature type="region of interest" description="Disordered" evidence="10">
    <location>
        <begin position="1536"/>
        <end position="1581"/>
    </location>
</feature>
<keyword evidence="14" id="KW-1185">Reference proteome</keyword>
<dbReference type="Gene3D" id="3.40.50.10810">
    <property type="entry name" value="Tandem AAA-ATPase domain"/>
    <property type="match status" value="1"/>
</dbReference>
<dbReference type="InterPro" id="IPR027417">
    <property type="entry name" value="P-loop_NTPase"/>
</dbReference>
<dbReference type="InterPro" id="IPR049730">
    <property type="entry name" value="SNF2/RAD54-like_C"/>
</dbReference>
<dbReference type="InterPro" id="IPR014001">
    <property type="entry name" value="Helicase_ATP-bd"/>
</dbReference>
<organism evidence="13 14">
    <name type="scientific">Monosporascus cannonballus</name>
    <dbReference type="NCBI Taxonomy" id="155416"/>
    <lineage>
        <taxon>Eukaryota</taxon>
        <taxon>Fungi</taxon>
        <taxon>Dikarya</taxon>
        <taxon>Ascomycota</taxon>
        <taxon>Pezizomycotina</taxon>
        <taxon>Sordariomycetes</taxon>
        <taxon>Xylariomycetidae</taxon>
        <taxon>Xylariales</taxon>
        <taxon>Xylariales incertae sedis</taxon>
        <taxon>Monosporascus</taxon>
    </lineage>
</organism>
<evidence type="ECO:0000256" key="8">
    <source>
        <dbReference type="ARBA" id="ARBA00023242"/>
    </source>
</evidence>
<name>A0ABY0GVN9_9PEZI</name>
<dbReference type="Gene3D" id="3.40.50.300">
    <property type="entry name" value="P-loop containing nucleotide triphosphate hydrolases"/>
    <property type="match status" value="1"/>
</dbReference>
<dbReference type="SUPFAM" id="SSF52540">
    <property type="entry name" value="P-loop containing nucleoside triphosphate hydrolases"/>
    <property type="match status" value="2"/>
</dbReference>
<evidence type="ECO:0000313" key="13">
    <source>
        <dbReference type="EMBL" id="RYO78123.1"/>
    </source>
</evidence>
<evidence type="ECO:0000256" key="5">
    <source>
        <dbReference type="ARBA" id="ARBA00022806"/>
    </source>
</evidence>
<feature type="domain" description="Helicase C-terminal" evidence="12">
    <location>
        <begin position="1270"/>
        <end position="1419"/>
    </location>
</feature>
<evidence type="ECO:0000259" key="12">
    <source>
        <dbReference type="PROSITE" id="PS51194"/>
    </source>
</evidence>
<feature type="region of interest" description="Disordered" evidence="10">
    <location>
        <begin position="1735"/>
        <end position="1825"/>
    </location>
</feature>
<dbReference type="SMART" id="SM00487">
    <property type="entry name" value="DEXDc"/>
    <property type="match status" value="1"/>
</dbReference>
<evidence type="ECO:0000256" key="1">
    <source>
        <dbReference type="ARBA" id="ARBA00004123"/>
    </source>
</evidence>
<evidence type="ECO:0000256" key="3">
    <source>
        <dbReference type="ARBA" id="ARBA00022741"/>
    </source>
</evidence>
<dbReference type="InterPro" id="IPR000330">
    <property type="entry name" value="SNF2_N"/>
</dbReference>
<dbReference type="InterPro" id="IPR001650">
    <property type="entry name" value="Helicase_C-like"/>
</dbReference>
<feature type="compositionally biased region" description="Basic and acidic residues" evidence="10">
    <location>
        <begin position="111"/>
        <end position="126"/>
    </location>
</feature>
<feature type="region of interest" description="Disordered" evidence="10">
    <location>
        <begin position="779"/>
        <end position="826"/>
    </location>
</feature>
<feature type="compositionally biased region" description="Pro residues" evidence="10">
    <location>
        <begin position="159"/>
        <end position="170"/>
    </location>
</feature>
<feature type="region of interest" description="Disordered" evidence="10">
    <location>
        <begin position="561"/>
        <end position="632"/>
    </location>
</feature>
<keyword evidence="3" id="KW-0547">Nucleotide-binding</keyword>
<dbReference type="Pfam" id="PF00271">
    <property type="entry name" value="Helicase_C"/>
    <property type="match status" value="1"/>
</dbReference>
<feature type="coiled-coil region" evidence="9">
    <location>
        <begin position="829"/>
        <end position="864"/>
    </location>
</feature>
<evidence type="ECO:0000256" key="9">
    <source>
        <dbReference type="SAM" id="Coils"/>
    </source>
</evidence>
<evidence type="ECO:0000256" key="7">
    <source>
        <dbReference type="ARBA" id="ARBA00023125"/>
    </source>
</evidence>
<keyword evidence="9" id="KW-0175">Coiled coil</keyword>
<dbReference type="Pfam" id="PF00176">
    <property type="entry name" value="SNF2-rel_dom"/>
    <property type="match status" value="1"/>
</dbReference>
<proteinExistence type="inferred from homology"/>
<keyword evidence="8" id="KW-0539">Nucleus</keyword>
<feature type="compositionally biased region" description="Low complexity" evidence="10">
    <location>
        <begin position="621"/>
        <end position="632"/>
    </location>
</feature>
<sequence>MDDPWDWDVDRIVREFCTSARSWRSHKVPPQLPPSDQFEASLREHEVDGYILLTYTDTADLYRDLGIKKLSWKKELGNAIEQLRQRSPQYQRHLREREKGPENDDVPESEPQLREPPGDPGRKRLLGELVSFESFGNSERRTERMGPATSPKNFSLLPSPAPAPAIPSAPEPLSTGEPAPKKRRIAPTIITTDVDANAMRNVPTAADEILGVAPDPSVLPISSADPSEAYLGMDAVTRVDIADLDSPIGDSPLTQEDKSLSLFHSSHLPRGRRLQIHRLYKRLLLPRRSPARLIATKPDTVFGANDPNRDEVLPLYGESDSEYDSETWEEMEAEIGEQGAVGTAATGLETDQVNSIIDEEIQRLADKWNEHRLPRLVRSAYKVWNQPRRRGYLRLAIDNERRLVRALEARITKYREKILEQQFYKEADVRLMSRIMEQTVDEKQTASWKVGVMSSENEPPKPAPLPRSSVMKPRKPKHVGDDGSEVLTSESDEDGLNGFIVDDDIPLSDDILLPPGSPMDLSVHDSPQKGNSNANGIQDHAMDQHDLEDASELARSDKALVSGVPSNPRTPSKNLQTQVPVVDLTITPEQRLGPEPHDGSTSISQRRSSIIRIKVPKTERGSNQSSSKGQKSKYASSLIMSIDDLSQIEQTIAQQLNSLGPNFLSYIFTLVSEMKPEEIWKDFILPALETPMFPQGRYTEEEMDIVVAFRILRLFDIWLGKEIRGFGHYKRLSDAEKRKIMEVGKITLDEFSRFVNFLDRVGARFDGWSMVKLRKKDEESGGLHSATTADRAASETNPDFDDFDMAEDDIDGEVADGSPSKKRRPKIIRNREAQNLREIERALAQEQEARKKQLRANLERLEASGVVMGSQRAMIINESKEENQGFIYVHDEIAPRIKEHQVAGVRFMWDQVVSKSGTRQGCLLAHTMGLGKTMQIITLLVAISQASASEDESIRSQVPDELRESRTLIICPSGLVNNWLDELLLWAPEGHSLGQFFKIDTAIPIPKRPKLVQRWAQDGGVLVLGYHLLKSLMNDQHLRDVILRAPNLVVADEAHYMKNPTSKTHIATANFETRSRIALTGSPLANNVEEYHSMINWVAPNYLSDLREFRQDYAHPIQDGLSVDSTAYQKRKAMSRLHALKTTVGPKVHRLTIATLKNDIPPKTEFVLTVPLTQIQKQAYESYVESSLGRFAVTDNAPSMTSLNPLRLICAHPNCFLKYLEQKDTTKKGKSKSDEESSVWLPPHLVSDQIALLRKTKDIDLLFHSWKIPMLTAILDECRRVGDAVLVFSQSSDTLNYLETILRMQKRTVQRLDGNTAIGSRQNMVKEFNRNGTEVFLISTTAGGVGLNITGANRVIIFDFKFNPQHEQQAVGRAYRIGQTKPVFVYRFVSGGTFEETLLSRSIFKMQLADRVVDKKNPIPKASHFGELFKMPFEPEQKDLSQHRGRDTVIDRLLDSELRAGLRSIILMDTFQEESLEDSKLSADERQEAAMLVAQLEARRAGKPWHPAPSVVQEHGVSLGYSQQIVRESGIVSGPMPAAVAAPSDSRASPRNAATPPENVAATPTLPAQTTTVRPEQPSLGQHLQPTMGASTGIRNANNIPGRGVASQATNLSANAFNAELKRLFGIDAVVPNVQEKRRQLAQAVVASVEEQENQRPFDEQHKAKWAIVEAANSPRFVEAVDRGLLTPQELARMDAASVEARRLQFDGMSGENWITFIGEDSRNGDPEHLQDALRKMASTPERDSESSRKSHRMDDVLALRAVMERRQSNKPSAANGNNPRLPGWAKKAIANQGKQGRIAPPSEAIQSPTNSTTMPRPLPRSPFT</sequence>
<reference evidence="13 14" key="1">
    <citation type="submission" date="2018-06" db="EMBL/GenBank/DDBJ databases">
        <title>Complete Genomes of Monosporascus.</title>
        <authorList>
            <person name="Robinson A.J."/>
            <person name="Natvig D.O."/>
        </authorList>
    </citation>
    <scope>NUCLEOTIDE SEQUENCE [LARGE SCALE GENOMIC DNA]</scope>
    <source>
        <strain evidence="13 14">CBS 609.92</strain>
    </source>
</reference>
<evidence type="ECO:0000256" key="6">
    <source>
        <dbReference type="ARBA" id="ARBA00022840"/>
    </source>
</evidence>
<keyword evidence="7" id="KW-0238">DNA-binding</keyword>
<comment type="subcellular location">
    <subcellularLocation>
        <location evidence="1">Nucleus</location>
    </subcellularLocation>
</comment>
<dbReference type="InterPro" id="IPR056026">
    <property type="entry name" value="DUF7607"/>
</dbReference>
<dbReference type="Proteomes" id="UP000294003">
    <property type="component" value="Unassembled WGS sequence"/>
</dbReference>
<gene>
    <name evidence="13" type="ORF">DL762_008860</name>
</gene>
<feature type="region of interest" description="Disordered" evidence="10">
    <location>
        <begin position="445"/>
        <end position="538"/>
    </location>
</feature>
<dbReference type="PROSITE" id="PS51194">
    <property type="entry name" value="HELICASE_CTER"/>
    <property type="match status" value="1"/>
</dbReference>
<feature type="compositionally biased region" description="Polar residues" evidence="10">
    <location>
        <begin position="1770"/>
        <end position="1779"/>
    </location>
</feature>
<dbReference type="PANTHER" id="PTHR45797:SF1">
    <property type="entry name" value="HELICASE ARIP4"/>
    <property type="match status" value="1"/>
</dbReference>
<feature type="compositionally biased region" description="Acidic residues" evidence="10">
    <location>
        <begin position="490"/>
        <end position="507"/>
    </location>
</feature>
<dbReference type="PANTHER" id="PTHR45797">
    <property type="entry name" value="RAD54-LIKE"/>
    <property type="match status" value="1"/>
</dbReference>
<feature type="compositionally biased region" description="Polar residues" evidence="10">
    <location>
        <begin position="1805"/>
        <end position="1815"/>
    </location>
</feature>